<accession>A0ABX8RHM0</accession>
<proteinExistence type="predicted"/>
<sequence length="111" mass="12627">MNNQAMRVLARFNRHVTNPAFRAVAAHVPGYANVVHTGRRTGRRYRTPVGITWQRNELRIALNYGMHSDWVKNVLAADSLTLDHRGKRITLTEPRVAQIGGRDFLLATIPR</sequence>
<evidence type="ECO:0000313" key="2">
    <source>
        <dbReference type="Proteomes" id="UP000694257"/>
    </source>
</evidence>
<name>A0ABX8RHM0_NOCIO</name>
<dbReference type="EMBL" id="CP078145">
    <property type="protein sequence ID" value="QXN88497.1"/>
    <property type="molecule type" value="Genomic_DNA"/>
</dbReference>
<gene>
    <name evidence="1" type="ORF">KV110_23155</name>
</gene>
<reference evidence="1 2" key="1">
    <citation type="submission" date="2021-07" db="EMBL/GenBank/DDBJ databases">
        <title>Whole Genome Sequence of Nocardia Iowensis.</title>
        <authorList>
            <person name="Lamm A."/>
            <person name="Collins-Fairclough A.M."/>
            <person name="Bunk B."/>
            <person name="Sproer C."/>
        </authorList>
    </citation>
    <scope>NUCLEOTIDE SEQUENCE [LARGE SCALE GENOMIC DNA]</scope>
    <source>
        <strain evidence="1 2">NRRL 5646</strain>
    </source>
</reference>
<dbReference type="RefSeq" id="WP_218469380.1">
    <property type="nucleotide sequence ID" value="NZ_BAABJN010000008.1"/>
</dbReference>
<evidence type="ECO:0000313" key="1">
    <source>
        <dbReference type="EMBL" id="QXN88497.1"/>
    </source>
</evidence>
<dbReference type="Proteomes" id="UP000694257">
    <property type="component" value="Chromosome"/>
</dbReference>
<protein>
    <submittedName>
        <fullName evidence="1">Nitroreductase family deazaflavin-dependent oxidoreductase</fullName>
    </submittedName>
</protein>
<organism evidence="1 2">
    <name type="scientific">Nocardia iowensis</name>
    <dbReference type="NCBI Taxonomy" id="204891"/>
    <lineage>
        <taxon>Bacteria</taxon>
        <taxon>Bacillati</taxon>
        <taxon>Actinomycetota</taxon>
        <taxon>Actinomycetes</taxon>
        <taxon>Mycobacteriales</taxon>
        <taxon>Nocardiaceae</taxon>
        <taxon>Nocardia</taxon>
    </lineage>
</organism>
<keyword evidence="2" id="KW-1185">Reference proteome</keyword>